<protein>
    <submittedName>
        <fullName evidence="2">CRISPR-associated protein</fullName>
    </submittedName>
</protein>
<feature type="domain" description="CRISPR system ring nuclease SSO1393-like" evidence="1">
    <location>
        <begin position="74"/>
        <end position="210"/>
    </location>
</feature>
<proteinExistence type="predicted"/>
<sequence length="272" mass="31868">MQRKEYHIITTGISLIINFIKNPKNARTVKKYKMMEWLKIEPEEKIEKTIKNHTRKTSKLYKKLLTFLEENPYKASAETNSLLRYCDFLGVKYENITAKIYTTDTAIGYFAGRIIHDYLTKQKFELDGKPEKIKYFGWGASFFDNALVEVLDKITKTLAKAQKQGYITVLNATGGFKPETTFAVIAALLSDVDKIYYIHETFKEIVVLPGLPLTIKKEYLKTLRKFKKPVEKWYAIEHMLIPEIEIIKLKEKGLLKEKIEKLETREWIKKLL</sequence>
<gene>
    <name evidence="2" type="ORF">ENF30_02320</name>
</gene>
<evidence type="ECO:0000313" key="2">
    <source>
        <dbReference type="EMBL" id="HDD35616.1"/>
    </source>
</evidence>
<dbReference type="Gene3D" id="1.10.196.30">
    <property type="match status" value="1"/>
</dbReference>
<name>A0A7V0NEF5_DESA2</name>
<dbReference type="InterPro" id="IPR013442">
    <property type="entry name" value="SSO1393-like"/>
</dbReference>
<comment type="caution">
    <text evidence="2">The sequence shown here is derived from an EMBL/GenBank/DDBJ whole genome shotgun (WGS) entry which is preliminary data.</text>
</comment>
<dbReference type="AlphaFoldDB" id="A0A7V0NEF5"/>
<reference evidence="2" key="1">
    <citation type="journal article" date="2020" name="mSystems">
        <title>Genome- and Community-Level Interaction Insights into Carbon Utilization and Element Cycling Functions of Hydrothermarchaeota in Hydrothermal Sediment.</title>
        <authorList>
            <person name="Zhou Z."/>
            <person name="Liu Y."/>
            <person name="Xu W."/>
            <person name="Pan J."/>
            <person name="Luo Z.H."/>
            <person name="Li M."/>
        </authorList>
    </citation>
    <scope>NUCLEOTIDE SEQUENCE [LARGE SCALE GENOMIC DNA]</scope>
    <source>
        <strain evidence="2">HyVt-113</strain>
    </source>
</reference>
<dbReference type="EMBL" id="DQWQ01000100">
    <property type="protein sequence ID" value="HDD35616.1"/>
    <property type="molecule type" value="Genomic_DNA"/>
</dbReference>
<dbReference type="Proteomes" id="UP000885706">
    <property type="component" value="Unassembled WGS sequence"/>
</dbReference>
<organism evidence="2">
    <name type="scientific">Desulfofervidus auxilii</name>
    <dbReference type="NCBI Taxonomy" id="1621989"/>
    <lineage>
        <taxon>Bacteria</taxon>
        <taxon>Pseudomonadati</taxon>
        <taxon>Thermodesulfobacteriota</taxon>
        <taxon>Candidatus Desulfofervidia</taxon>
        <taxon>Candidatus Desulfofervidales</taxon>
        <taxon>Candidatus Desulfofervidaceae</taxon>
        <taxon>Candidatus Desulfofervidus</taxon>
    </lineage>
</organism>
<accession>A0A7V0NEF5</accession>
<dbReference type="Pfam" id="PF09651">
    <property type="entry name" value="Cas_APE2256"/>
    <property type="match status" value="1"/>
</dbReference>
<evidence type="ECO:0000259" key="1">
    <source>
        <dbReference type="Pfam" id="PF09651"/>
    </source>
</evidence>
<dbReference type="Gene3D" id="3.40.50.10770">
    <property type="entry name" value="Hypothetical protein VC1899 like domain (Restriction endonuclease-like)"/>
    <property type="match status" value="1"/>
</dbReference>
<dbReference type="NCBIfam" id="TIGR02619">
    <property type="entry name" value="putative CRISPR-associated protein, APE2256 family"/>
    <property type="match status" value="1"/>
</dbReference>